<evidence type="ECO:0000313" key="2">
    <source>
        <dbReference type="EMBL" id="NWB50206.1"/>
    </source>
</evidence>
<dbReference type="SMART" id="SM01040">
    <property type="entry name" value="Bro-N"/>
    <property type="match status" value="1"/>
</dbReference>
<reference evidence="2 3" key="1">
    <citation type="submission" date="2020-04" db="EMBL/GenBank/DDBJ databases">
        <title>Molecular characterization of pseudomonads from Agaricus bisporus reveal novel blotch 2 pathogens in Western Europe.</title>
        <authorList>
            <person name="Taparia T."/>
            <person name="Krijger M."/>
            <person name="Haynes E."/>
            <person name="Elpinstone J.G."/>
            <person name="Noble R."/>
            <person name="Van Der Wolf J."/>
        </authorList>
    </citation>
    <scope>NUCLEOTIDE SEQUENCE [LARGE SCALE GENOMIC DNA]</scope>
    <source>
        <strain evidence="2 3">F1001</strain>
    </source>
</reference>
<organism evidence="2 3">
    <name type="scientific">Pseudomonas gingeri</name>
    <dbReference type="NCBI Taxonomy" id="117681"/>
    <lineage>
        <taxon>Bacteria</taxon>
        <taxon>Pseudomonadati</taxon>
        <taxon>Pseudomonadota</taxon>
        <taxon>Gammaproteobacteria</taxon>
        <taxon>Pseudomonadales</taxon>
        <taxon>Pseudomonadaceae</taxon>
        <taxon>Pseudomonas</taxon>
    </lineage>
</organism>
<accession>A0A7Y7WIK4</accession>
<sequence>MIEHFEPIRFPRHNRFIHGLMLESQAWFSVTDLGRMMGRALDERLTRKLDADQQRYLWMNYHGKIQNTLMVSESGMYALLIHHHIPENQYLRQWFSLEVIPALRNMSSTVANHGLSLSSLQWAGHSVSLLHWQNEPWIRWRDMPVLVPSVECAPAQWPN</sequence>
<dbReference type="PANTHER" id="PTHR36180">
    <property type="entry name" value="DNA-BINDING PROTEIN-RELATED-RELATED"/>
    <property type="match status" value="1"/>
</dbReference>
<evidence type="ECO:0000259" key="1">
    <source>
        <dbReference type="PROSITE" id="PS51750"/>
    </source>
</evidence>
<dbReference type="PROSITE" id="PS51750">
    <property type="entry name" value="BRO_N"/>
    <property type="match status" value="1"/>
</dbReference>
<comment type="caution">
    <text evidence="2">The sequence shown here is derived from an EMBL/GenBank/DDBJ whole genome shotgun (WGS) entry which is preliminary data.</text>
</comment>
<dbReference type="EMBL" id="JACAPU010000040">
    <property type="protein sequence ID" value="NWB50206.1"/>
    <property type="molecule type" value="Genomic_DNA"/>
</dbReference>
<dbReference type="AlphaFoldDB" id="A0A7Y7WIK4"/>
<dbReference type="Pfam" id="PF02498">
    <property type="entry name" value="Bro-N"/>
    <property type="match status" value="1"/>
</dbReference>
<dbReference type="InterPro" id="IPR003497">
    <property type="entry name" value="BRO_N_domain"/>
</dbReference>
<evidence type="ECO:0000313" key="3">
    <source>
        <dbReference type="Proteomes" id="UP000582981"/>
    </source>
</evidence>
<dbReference type="Proteomes" id="UP000582981">
    <property type="component" value="Unassembled WGS sequence"/>
</dbReference>
<dbReference type="RefSeq" id="WP_100940108.1">
    <property type="nucleotide sequence ID" value="NZ_JACAPU010000040.1"/>
</dbReference>
<gene>
    <name evidence="2" type="ORF">HX829_27365</name>
</gene>
<dbReference type="PANTHER" id="PTHR36180:SF2">
    <property type="entry name" value="BRO FAMILY PROTEIN"/>
    <property type="match status" value="1"/>
</dbReference>
<name>A0A7Y7WIK4_9PSED</name>
<proteinExistence type="predicted"/>
<feature type="domain" description="Bro-N" evidence="1">
    <location>
        <begin position="1"/>
        <end position="107"/>
    </location>
</feature>
<protein>
    <submittedName>
        <fullName evidence="2">Bro-N domain-containing protein</fullName>
    </submittedName>
</protein>